<evidence type="ECO:0000313" key="15">
    <source>
        <dbReference type="Proteomes" id="UP000014601"/>
    </source>
</evidence>
<name>S4GTJ5_9BIFI</name>
<dbReference type="SFLD" id="SFLDF00029">
    <property type="entry name" value="phosphoserine_phosphatase"/>
    <property type="match status" value="1"/>
</dbReference>
<dbReference type="GO" id="GO:0000287">
    <property type="term" value="F:magnesium ion binding"/>
    <property type="evidence" value="ECO:0007669"/>
    <property type="project" value="TreeGrafter"/>
</dbReference>
<dbReference type="AlphaFoldDB" id="S4GTJ5"/>
<dbReference type="NCBIfam" id="TIGR00338">
    <property type="entry name" value="serB"/>
    <property type="match status" value="1"/>
</dbReference>
<dbReference type="EC" id="3.1.3.3" evidence="4"/>
<evidence type="ECO:0000256" key="6">
    <source>
        <dbReference type="ARBA" id="ARBA00022723"/>
    </source>
</evidence>
<dbReference type="Gene3D" id="3.40.50.1000">
    <property type="entry name" value="HAD superfamily/HAD-like"/>
    <property type="match status" value="1"/>
</dbReference>
<evidence type="ECO:0000256" key="12">
    <source>
        <dbReference type="ARBA" id="ARBA00048523"/>
    </source>
</evidence>
<keyword evidence="6" id="KW-0479">Metal-binding</keyword>
<evidence type="ECO:0000256" key="8">
    <source>
        <dbReference type="ARBA" id="ARBA00022842"/>
    </source>
</evidence>
<dbReference type="Pfam" id="PF12710">
    <property type="entry name" value="HAD"/>
    <property type="match status" value="1"/>
</dbReference>
<evidence type="ECO:0000256" key="9">
    <source>
        <dbReference type="ARBA" id="ARBA00023299"/>
    </source>
</evidence>
<dbReference type="GO" id="GO:0006564">
    <property type="term" value="P:L-serine biosynthetic process"/>
    <property type="evidence" value="ECO:0007669"/>
    <property type="project" value="UniProtKB-KW"/>
</dbReference>
<dbReference type="PANTHER" id="PTHR43344">
    <property type="entry name" value="PHOSPHOSERINE PHOSPHATASE"/>
    <property type="match status" value="1"/>
</dbReference>
<evidence type="ECO:0000256" key="10">
    <source>
        <dbReference type="ARBA" id="ARBA00031693"/>
    </source>
</evidence>
<evidence type="ECO:0000256" key="4">
    <source>
        <dbReference type="ARBA" id="ARBA00012640"/>
    </source>
</evidence>
<feature type="active site" description="Proton donor" evidence="13">
    <location>
        <position position="41"/>
    </location>
</feature>
<dbReference type="SFLD" id="SFLDG01137">
    <property type="entry name" value="C1.6.1:_Phosphoserine_Phosphat"/>
    <property type="match status" value="1"/>
</dbReference>
<dbReference type="SUPFAM" id="SSF56784">
    <property type="entry name" value="HAD-like"/>
    <property type="match status" value="1"/>
</dbReference>
<evidence type="ECO:0000256" key="13">
    <source>
        <dbReference type="PIRSR" id="PIRSR604469-1"/>
    </source>
</evidence>
<accession>S4GTJ5</accession>
<dbReference type="EMBL" id="ATJO01000121">
    <property type="protein sequence ID" value="EPI49972.1"/>
    <property type="molecule type" value="Genomic_DNA"/>
</dbReference>
<comment type="pathway">
    <text evidence="2">Amino-acid biosynthesis; L-serine biosynthesis; L-serine from 3-phospho-D-glycerate: step 3/3.</text>
</comment>
<comment type="catalytic activity">
    <reaction evidence="11">
        <text>O-phospho-L-serine + H2O = L-serine + phosphate</text>
        <dbReference type="Rhea" id="RHEA:21208"/>
        <dbReference type="ChEBI" id="CHEBI:15377"/>
        <dbReference type="ChEBI" id="CHEBI:33384"/>
        <dbReference type="ChEBI" id="CHEBI:43474"/>
        <dbReference type="ChEBI" id="CHEBI:57524"/>
        <dbReference type="EC" id="3.1.3.3"/>
    </reaction>
</comment>
<dbReference type="InterPro" id="IPR004469">
    <property type="entry name" value="PSP"/>
</dbReference>
<evidence type="ECO:0000256" key="1">
    <source>
        <dbReference type="ARBA" id="ARBA00001946"/>
    </source>
</evidence>
<evidence type="ECO:0000256" key="3">
    <source>
        <dbReference type="ARBA" id="ARBA00009184"/>
    </source>
</evidence>
<protein>
    <recommendedName>
        <fullName evidence="4">phosphoserine phosphatase</fullName>
        <ecNumber evidence="4">3.1.3.3</ecNumber>
    </recommendedName>
    <alternativeName>
        <fullName evidence="10">O-phosphoserine phosphohydrolase</fullName>
    </alternativeName>
</protein>
<dbReference type="NCBIfam" id="TIGR01488">
    <property type="entry name" value="HAD-SF-IB"/>
    <property type="match status" value="1"/>
</dbReference>
<comment type="caution">
    <text evidence="14">The sequence shown here is derived from an EMBL/GenBank/DDBJ whole genome shotgun (WGS) entry which is preliminary data.</text>
</comment>
<evidence type="ECO:0000256" key="5">
    <source>
        <dbReference type="ARBA" id="ARBA00022605"/>
    </source>
</evidence>
<keyword evidence="7" id="KW-0378">Hydrolase</keyword>
<dbReference type="Proteomes" id="UP000014601">
    <property type="component" value="Unassembled WGS sequence"/>
</dbReference>
<dbReference type="HOGENOM" id="CLU_036368_4_3_11"/>
<dbReference type="InterPro" id="IPR023214">
    <property type="entry name" value="HAD_sf"/>
</dbReference>
<evidence type="ECO:0000313" key="14">
    <source>
        <dbReference type="EMBL" id="EPI49972.1"/>
    </source>
</evidence>
<evidence type="ECO:0000256" key="7">
    <source>
        <dbReference type="ARBA" id="ARBA00022801"/>
    </source>
</evidence>
<reference evidence="14 15" key="1">
    <citation type="submission" date="2013-06" db="EMBL/GenBank/DDBJ databases">
        <authorList>
            <person name="Weinstock G."/>
            <person name="Sodergren E."/>
            <person name="Lobos E.A."/>
            <person name="Fulton L."/>
            <person name="Fulton R."/>
            <person name="Courtney L."/>
            <person name="Fronick C."/>
            <person name="O'Laughlin M."/>
            <person name="Godfrey J."/>
            <person name="Wilson R.M."/>
            <person name="Miner T."/>
            <person name="Farmer C."/>
            <person name="Delehaunty K."/>
            <person name="Cordes M."/>
            <person name="Minx P."/>
            <person name="Tomlinson C."/>
            <person name="Chen J."/>
            <person name="Wollam A."/>
            <person name="Pepin K.H."/>
            <person name="Bhonagiri V."/>
            <person name="Zhang X."/>
            <person name="Warren W."/>
            <person name="Mitreva M."/>
            <person name="Mardis E.R."/>
            <person name="Wilson R.K."/>
        </authorList>
    </citation>
    <scope>NUCLEOTIDE SEQUENCE [LARGE SCALE GENOMIC DNA]</scope>
    <source>
        <strain evidence="14 15">JCP7719</strain>
    </source>
</reference>
<keyword evidence="9" id="KW-0718">Serine biosynthesis</keyword>
<dbReference type="SFLD" id="SFLDS00003">
    <property type="entry name" value="Haloacid_Dehalogenase"/>
    <property type="match status" value="1"/>
</dbReference>
<comment type="catalytic activity">
    <reaction evidence="12">
        <text>O-phospho-D-serine + H2O = D-serine + phosphate</text>
        <dbReference type="Rhea" id="RHEA:24873"/>
        <dbReference type="ChEBI" id="CHEBI:15377"/>
        <dbReference type="ChEBI" id="CHEBI:35247"/>
        <dbReference type="ChEBI" id="CHEBI:43474"/>
        <dbReference type="ChEBI" id="CHEBI:58680"/>
        <dbReference type="EC" id="3.1.3.3"/>
    </reaction>
</comment>
<proteinExistence type="inferred from homology"/>
<dbReference type="InterPro" id="IPR050582">
    <property type="entry name" value="HAD-like_SerB"/>
</dbReference>
<sequence>MTYNMTKVSDLKTQNLINIHSNNPSNNPSLKKPGLLVLDVDATLIEEEVIDLLGDIAGVGCDLAYITSRAMQGKMDFNTSLKLRVSMLKGLDYSCVKQVAQNIHVTNGAKKLISTLHSFGWKVGAVSGGFKQVLDDFLPKLNIDFWVANNLEVVDSKLSGKVIDPIVNRQYKAKALTNWASKNNIDIAQSVAIGDGANDIDMIKTAGLGVAFCAKQLLKSQAKASIDTRDLSLVLDLLS</sequence>
<feature type="active site" description="Nucleophile" evidence="13">
    <location>
        <position position="39"/>
    </location>
</feature>
<comment type="cofactor">
    <cofactor evidence="1">
        <name>Mg(2+)</name>
        <dbReference type="ChEBI" id="CHEBI:18420"/>
    </cofactor>
</comment>
<dbReference type="PANTHER" id="PTHR43344:SF2">
    <property type="entry name" value="PHOSPHOSERINE PHOSPHATASE"/>
    <property type="match status" value="1"/>
</dbReference>
<keyword evidence="8" id="KW-0460">Magnesium</keyword>
<gene>
    <name evidence="14" type="ORF">HMPREF1576_01175</name>
</gene>
<comment type="similarity">
    <text evidence="3">Belongs to the HAD-like hydrolase superfamily. SerB family.</text>
</comment>
<organism evidence="14 15">
    <name type="scientific">Gardnerella pickettii JCP7719</name>
    <dbReference type="NCBI Taxonomy" id="1261061"/>
    <lineage>
        <taxon>Bacteria</taxon>
        <taxon>Bacillati</taxon>
        <taxon>Actinomycetota</taxon>
        <taxon>Actinomycetes</taxon>
        <taxon>Bifidobacteriales</taxon>
        <taxon>Bifidobacteriaceae</taxon>
        <taxon>Gardnerella</taxon>
        <taxon>Gardnerella pickettii</taxon>
    </lineage>
</organism>
<keyword evidence="5" id="KW-0028">Amino-acid biosynthesis</keyword>
<dbReference type="GO" id="GO:0036424">
    <property type="term" value="F:L-phosphoserine phosphatase activity"/>
    <property type="evidence" value="ECO:0007669"/>
    <property type="project" value="InterPro"/>
</dbReference>
<dbReference type="UniPathway" id="UPA00135">
    <property type="reaction ID" value="UER00198"/>
</dbReference>
<dbReference type="GO" id="GO:0005737">
    <property type="term" value="C:cytoplasm"/>
    <property type="evidence" value="ECO:0007669"/>
    <property type="project" value="TreeGrafter"/>
</dbReference>
<dbReference type="PATRIC" id="fig|1261061.4.peg.1007"/>
<evidence type="ECO:0000256" key="11">
    <source>
        <dbReference type="ARBA" id="ARBA00048138"/>
    </source>
</evidence>
<dbReference type="InterPro" id="IPR036412">
    <property type="entry name" value="HAD-like_sf"/>
</dbReference>
<dbReference type="SFLD" id="SFLDG01136">
    <property type="entry name" value="C1.6:_Phosphoserine_Phosphatas"/>
    <property type="match status" value="1"/>
</dbReference>
<evidence type="ECO:0000256" key="2">
    <source>
        <dbReference type="ARBA" id="ARBA00005135"/>
    </source>
</evidence>